<keyword evidence="2" id="KW-1185">Reference proteome</keyword>
<evidence type="ECO:0000313" key="1">
    <source>
        <dbReference type="EMBL" id="KAK8876380.1"/>
    </source>
</evidence>
<sequence>MEVGKLQLNNTTVVAICTDNFSSNKKAINGKKGSAQDLLDETLLRQPCLAHTANLGIEDMFKDDDEFGFVYNAINILMKDLPEDSYCKGYKPSFQSIRWKSMYKCVTFIIKNMSLYHNSYKGDVIKSIDKIERKIGWKSLHQMLRIMWEFISNVERDLATLAYIFRRCWKHFME</sequence>
<organism evidence="1 2">
    <name type="scientific">Tritrichomonas musculus</name>
    <dbReference type="NCBI Taxonomy" id="1915356"/>
    <lineage>
        <taxon>Eukaryota</taxon>
        <taxon>Metamonada</taxon>
        <taxon>Parabasalia</taxon>
        <taxon>Tritrichomonadida</taxon>
        <taxon>Tritrichomonadidae</taxon>
        <taxon>Tritrichomonas</taxon>
    </lineage>
</organism>
<gene>
    <name evidence="1" type="ORF">M9Y10_006583</name>
</gene>
<accession>A0ABR2JEK1</accession>
<evidence type="ECO:0000313" key="2">
    <source>
        <dbReference type="Proteomes" id="UP001470230"/>
    </source>
</evidence>
<name>A0ABR2JEK1_9EUKA</name>
<reference evidence="1 2" key="1">
    <citation type="submission" date="2024-04" db="EMBL/GenBank/DDBJ databases">
        <title>Tritrichomonas musculus Genome.</title>
        <authorList>
            <person name="Alves-Ferreira E."/>
            <person name="Grigg M."/>
            <person name="Lorenzi H."/>
            <person name="Galac M."/>
        </authorList>
    </citation>
    <scope>NUCLEOTIDE SEQUENCE [LARGE SCALE GENOMIC DNA]</scope>
    <source>
        <strain evidence="1 2">EAF2021</strain>
    </source>
</reference>
<comment type="caution">
    <text evidence="1">The sequence shown here is derived from an EMBL/GenBank/DDBJ whole genome shotgun (WGS) entry which is preliminary data.</text>
</comment>
<dbReference type="Proteomes" id="UP001470230">
    <property type="component" value="Unassembled WGS sequence"/>
</dbReference>
<proteinExistence type="predicted"/>
<dbReference type="EMBL" id="JAPFFF010000012">
    <property type="protein sequence ID" value="KAK8876380.1"/>
    <property type="molecule type" value="Genomic_DNA"/>
</dbReference>
<protein>
    <submittedName>
        <fullName evidence="1">Uncharacterized protein</fullName>
    </submittedName>
</protein>
<dbReference type="SUPFAM" id="SSF53098">
    <property type="entry name" value="Ribonuclease H-like"/>
    <property type="match status" value="1"/>
</dbReference>
<dbReference type="InterPro" id="IPR012337">
    <property type="entry name" value="RNaseH-like_sf"/>
</dbReference>